<sequence>MGHSYTMYAEEVTFTIEDPFPFSYSSSTTNNCSNRLNKPINMTKSMQQLSSESR</sequence>
<dbReference type="AlphaFoldDB" id="A0A9Q1BBJ4"/>
<name>A0A9Q1BBJ4_HOLLE</name>
<protein>
    <submittedName>
        <fullName evidence="1">Uncharacterized protein</fullName>
    </submittedName>
</protein>
<gene>
    <name evidence="1" type="ORF">HOLleu_43483</name>
</gene>
<comment type="caution">
    <text evidence="1">The sequence shown here is derived from an EMBL/GenBank/DDBJ whole genome shotgun (WGS) entry which is preliminary data.</text>
</comment>
<evidence type="ECO:0000313" key="2">
    <source>
        <dbReference type="Proteomes" id="UP001152320"/>
    </source>
</evidence>
<evidence type="ECO:0000313" key="1">
    <source>
        <dbReference type="EMBL" id="KAJ8018497.1"/>
    </source>
</evidence>
<proteinExistence type="predicted"/>
<reference evidence="1" key="1">
    <citation type="submission" date="2021-10" db="EMBL/GenBank/DDBJ databases">
        <title>Tropical sea cucumber genome reveals ecological adaptation and Cuvierian tubules defense mechanism.</title>
        <authorList>
            <person name="Chen T."/>
        </authorList>
    </citation>
    <scope>NUCLEOTIDE SEQUENCE</scope>
    <source>
        <strain evidence="1">Nanhai2018</strain>
        <tissue evidence="1">Muscle</tissue>
    </source>
</reference>
<keyword evidence="2" id="KW-1185">Reference proteome</keyword>
<dbReference type="Proteomes" id="UP001152320">
    <property type="component" value="Unassembled WGS sequence"/>
</dbReference>
<accession>A0A9Q1BBJ4</accession>
<organism evidence="1 2">
    <name type="scientific">Holothuria leucospilota</name>
    <name type="common">Black long sea cucumber</name>
    <name type="synonym">Mertensiothuria leucospilota</name>
    <dbReference type="NCBI Taxonomy" id="206669"/>
    <lineage>
        <taxon>Eukaryota</taxon>
        <taxon>Metazoa</taxon>
        <taxon>Echinodermata</taxon>
        <taxon>Eleutherozoa</taxon>
        <taxon>Echinozoa</taxon>
        <taxon>Holothuroidea</taxon>
        <taxon>Aspidochirotacea</taxon>
        <taxon>Aspidochirotida</taxon>
        <taxon>Holothuriidae</taxon>
        <taxon>Holothuria</taxon>
    </lineage>
</organism>
<dbReference type="EMBL" id="JAIZAY010000327">
    <property type="protein sequence ID" value="KAJ8018497.1"/>
    <property type="molecule type" value="Genomic_DNA"/>
</dbReference>